<evidence type="ECO:0000256" key="4">
    <source>
        <dbReference type="ARBA" id="ARBA00012783"/>
    </source>
</evidence>
<organism evidence="19">
    <name type="scientific">Staphylococcus schleiferi</name>
    <dbReference type="NCBI Taxonomy" id="1295"/>
    <lineage>
        <taxon>Bacteria</taxon>
        <taxon>Bacillati</taxon>
        <taxon>Bacillota</taxon>
        <taxon>Bacilli</taxon>
        <taxon>Bacillales</taxon>
        <taxon>Staphylococcaceae</taxon>
        <taxon>Staphylococcus</taxon>
    </lineage>
</organism>
<comment type="function">
    <text evidence="2 15">This enzyme scavenges exogenous and endogenous cytidine and 2'-deoxycytidine for UMP synthesis.</text>
</comment>
<evidence type="ECO:0000256" key="7">
    <source>
        <dbReference type="ARBA" id="ARBA00022801"/>
    </source>
</evidence>
<evidence type="ECO:0000313" key="21">
    <source>
        <dbReference type="Proteomes" id="UP000572988"/>
    </source>
</evidence>
<dbReference type="FunFam" id="3.40.140.10:FF:000060">
    <property type="entry name" value="Cytidine deaminase"/>
    <property type="match status" value="1"/>
</dbReference>
<dbReference type="InterPro" id="IPR002125">
    <property type="entry name" value="CMP_dCMP_dom"/>
</dbReference>
<evidence type="ECO:0000256" key="2">
    <source>
        <dbReference type="ARBA" id="ARBA00003949"/>
    </source>
</evidence>
<dbReference type="EMBL" id="LR962863">
    <property type="protein sequence ID" value="CAD7359627.1"/>
    <property type="molecule type" value="Genomic_DNA"/>
</dbReference>
<dbReference type="GO" id="GO:0042802">
    <property type="term" value="F:identical protein binding"/>
    <property type="evidence" value="ECO:0007669"/>
    <property type="project" value="UniProtKB-ARBA"/>
</dbReference>
<keyword evidence="21" id="KW-1185">Reference proteome</keyword>
<dbReference type="EC" id="3.5.4.5" evidence="4 15"/>
<evidence type="ECO:0000313" key="17">
    <source>
        <dbReference type="EMBL" id="CAD7359627.1"/>
    </source>
</evidence>
<evidence type="ECO:0000256" key="10">
    <source>
        <dbReference type="ARBA" id="ARBA00049252"/>
    </source>
</evidence>
<evidence type="ECO:0000256" key="8">
    <source>
        <dbReference type="ARBA" id="ARBA00022833"/>
    </source>
</evidence>
<evidence type="ECO:0000256" key="11">
    <source>
        <dbReference type="ARBA" id="ARBA00049558"/>
    </source>
</evidence>
<dbReference type="EMBL" id="POVK01000024">
    <property type="protein sequence ID" value="NHA34433.1"/>
    <property type="molecule type" value="Genomic_DNA"/>
</dbReference>
<dbReference type="GO" id="GO:0005829">
    <property type="term" value="C:cytosol"/>
    <property type="evidence" value="ECO:0007669"/>
    <property type="project" value="TreeGrafter"/>
</dbReference>
<dbReference type="SUPFAM" id="SSF53927">
    <property type="entry name" value="Cytidine deaminase-like"/>
    <property type="match status" value="1"/>
</dbReference>
<dbReference type="PROSITE" id="PS00903">
    <property type="entry name" value="CYT_DCMP_DEAMINASES_1"/>
    <property type="match status" value="1"/>
</dbReference>
<reference evidence="19" key="2">
    <citation type="submission" date="2018-06" db="EMBL/GenBank/DDBJ databases">
        <authorList>
            <consortium name="Pathogen Informatics"/>
            <person name="Doyle S."/>
        </authorList>
    </citation>
    <scope>NUCLEOTIDE SEQUENCE [LARGE SCALE GENOMIC DNA]</scope>
    <source>
        <strain evidence="19">NCTC12218</strain>
    </source>
</reference>
<comment type="cofactor">
    <cofactor evidence="1 14 15">
        <name>Zn(2+)</name>
        <dbReference type="ChEBI" id="CHEBI:29105"/>
    </cofactor>
</comment>
<evidence type="ECO:0000256" key="12">
    <source>
        <dbReference type="PIRSR" id="PIRSR606262-1"/>
    </source>
</evidence>
<feature type="domain" description="CMP/dCMP-type deaminase" evidence="16">
    <location>
        <begin position="2"/>
        <end position="131"/>
    </location>
</feature>
<evidence type="ECO:0000256" key="14">
    <source>
        <dbReference type="PIRSR" id="PIRSR606262-3"/>
    </source>
</evidence>
<dbReference type="NCBIfam" id="NF004064">
    <property type="entry name" value="PRK05578.1"/>
    <property type="match status" value="1"/>
</dbReference>
<evidence type="ECO:0000256" key="13">
    <source>
        <dbReference type="PIRSR" id="PIRSR606262-2"/>
    </source>
</evidence>
<dbReference type="AlphaFoldDB" id="A0A7Z7QPC9"/>
<feature type="active site" description="Proton donor" evidence="12">
    <location>
        <position position="56"/>
    </location>
</feature>
<dbReference type="RefSeq" id="WP_016425205.1">
    <property type="nucleotide sequence ID" value="NZ_CABKRV010000001.1"/>
</dbReference>
<dbReference type="InterPro" id="IPR016192">
    <property type="entry name" value="APOBEC/CMP_deaminase_Zn-bd"/>
</dbReference>
<dbReference type="PANTHER" id="PTHR11644:SF2">
    <property type="entry name" value="CYTIDINE DEAMINASE"/>
    <property type="match status" value="1"/>
</dbReference>
<reference evidence="18 21" key="1">
    <citation type="submission" date="2018-01" db="EMBL/GenBank/DDBJ databases">
        <title>Complete genome sequence of Staphylococcus Scheliferi isolated from human.</title>
        <authorList>
            <person name="Abouelkhair M.A."/>
            <person name="Bemis D.A."/>
            <person name="Kania S.A."/>
        </authorList>
    </citation>
    <scope>NUCLEOTIDE SEQUENCE [LARGE SCALE GENOMIC DNA]</scope>
    <source>
        <strain evidence="18 21">ATCC 43808</strain>
    </source>
</reference>
<dbReference type="GO" id="GO:0004126">
    <property type="term" value="F:cytidine deaminase activity"/>
    <property type="evidence" value="ECO:0007669"/>
    <property type="project" value="UniProtKB-UniRule"/>
</dbReference>
<feature type="binding site" evidence="14">
    <location>
        <position position="92"/>
    </location>
    <ligand>
        <name>Zn(2+)</name>
        <dbReference type="ChEBI" id="CHEBI:29105"/>
        <note>catalytic</note>
    </ligand>
</feature>
<evidence type="ECO:0000256" key="1">
    <source>
        <dbReference type="ARBA" id="ARBA00001947"/>
    </source>
</evidence>
<keyword evidence="8 14" id="KW-0862">Zinc</keyword>
<evidence type="ECO:0000256" key="5">
    <source>
        <dbReference type="ARBA" id="ARBA00018266"/>
    </source>
</evidence>
<feature type="binding site" evidence="14">
    <location>
        <position position="89"/>
    </location>
    <ligand>
        <name>Zn(2+)</name>
        <dbReference type="ChEBI" id="CHEBI:29105"/>
        <note>catalytic</note>
    </ligand>
</feature>
<evidence type="ECO:0000259" key="16">
    <source>
        <dbReference type="PROSITE" id="PS51747"/>
    </source>
</evidence>
<evidence type="ECO:0000313" key="20">
    <source>
        <dbReference type="Proteomes" id="UP000264146"/>
    </source>
</evidence>
<gene>
    <name evidence="19" type="primary">cdd_1</name>
    <name evidence="18" type="synonym">cdd</name>
    <name evidence="18" type="ORF">C1O36_07865</name>
    <name evidence="19" type="ORF">NCTC12218_01284</name>
</gene>
<dbReference type="InterPro" id="IPR050202">
    <property type="entry name" value="Cyt/Deoxycyt_deaminase"/>
</dbReference>
<protein>
    <recommendedName>
        <fullName evidence="5 15">Cytidine deaminase</fullName>
        <ecNumber evidence="4 15">3.5.4.5</ecNumber>
    </recommendedName>
    <alternativeName>
        <fullName evidence="9 15">Cytidine aminohydrolase</fullName>
    </alternativeName>
</protein>
<keyword evidence="6 14" id="KW-0479">Metal-binding</keyword>
<dbReference type="Pfam" id="PF00383">
    <property type="entry name" value="dCMP_cyt_deam_1"/>
    <property type="match status" value="1"/>
</dbReference>
<evidence type="ECO:0000256" key="15">
    <source>
        <dbReference type="RuleBase" id="RU364006"/>
    </source>
</evidence>
<evidence type="ECO:0000256" key="3">
    <source>
        <dbReference type="ARBA" id="ARBA00006576"/>
    </source>
</evidence>
<dbReference type="GeneID" id="93789982"/>
<dbReference type="Gene3D" id="3.40.140.10">
    <property type="entry name" value="Cytidine Deaminase, domain 2"/>
    <property type="match status" value="1"/>
</dbReference>
<dbReference type="CDD" id="cd01283">
    <property type="entry name" value="cytidine_deaminase"/>
    <property type="match status" value="1"/>
</dbReference>
<evidence type="ECO:0000256" key="9">
    <source>
        <dbReference type="ARBA" id="ARBA00032005"/>
    </source>
</evidence>
<dbReference type="InterPro" id="IPR006262">
    <property type="entry name" value="Cyt_deam_tetra"/>
</dbReference>
<dbReference type="InterPro" id="IPR016193">
    <property type="entry name" value="Cytidine_deaminase-like"/>
</dbReference>
<name>A0A7Z7QPC9_STASC</name>
<comment type="catalytic activity">
    <reaction evidence="10 15">
        <text>2'-deoxycytidine + H2O + H(+) = 2'-deoxyuridine + NH4(+)</text>
        <dbReference type="Rhea" id="RHEA:13433"/>
        <dbReference type="ChEBI" id="CHEBI:15377"/>
        <dbReference type="ChEBI" id="CHEBI:15378"/>
        <dbReference type="ChEBI" id="CHEBI:15698"/>
        <dbReference type="ChEBI" id="CHEBI:16450"/>
        <dbReference type="ChEBI" id="CHEBI:28938"/>
        <dbReference type="EC" id="3.5.4.5"/>
    </reaction>
</comment>
<accession>A0A7Z7QPC9</accession>
<feature type="binding site" evidence="13">
    <location>
        <begin position="43"/>
        <end position="49"/>
    </location>
    <ligand>
        <name>substrate</name>
    </ligand>
</feature>
<sequence length="136" mass="14927">MAYTEEHYKEVRAAQQKAYAPYSKFKVGAYLITKDGHTFHGANVENAAYPSSICAERSALVAAISQGYRPGDFESITITVDSPELASPCGPCRQVMKELCDDDMPVYMTNQTGEVRTSTVAELLPYGFSGKDLNNE</sequence>
<dbReference type="PROSITE" id="PS51747">
    <property type="entry name" value="CYT_DCMP_DEAMINASES_2"/>
    <property type="match status" value="1"/>
</dbReference>
<evidence type="ECO:0000256" key="6">
    <source>
        <dbReference type="ARBA" id="ARBA00022723"/>
    </source>
</evidence>
<feature type="binding site" evidence="14">
    <location>
        <position position="54"/>
    </location>
    <ligand>
        <name>Zn(2+)</name>
        <dbReference type="ChEBI" id="CHEBI:29105"/>
        <note>catalytic</note>
    </ligand>
</feature>
<dbReference type="GO" id="GO:0072527">
    <property type="term" value="P:pyrimidine-containing compound metabolic process"/>
    <property type="evidence" value="ECO:0007669"/>
    <property type="project" value="UniProtKB-ARBA"/>
</dbReference>
<dbReference type="NCBIfam" id="TIGR01354">
    <property type="entry name" value="cyt_deam_tetra"/>
    <property type="match status" value="1"/>
</dbReference>
<evidence type="ECO:0000313" key="19">
    <source>
        <dbReference type="EMBL" id="SUM88713.1"/>
    </source>
</evidence>
<comment type="similarity">
    <text evidence="3 15">Belongs to the cytidine and deoxycytidylate deaminase family.</text>
</comment>
<dbReference type="GO" id="GO:0055086">
    <property type="term" value="P:nucleobase-containing small molecule metabolic process"/>
    <property type="evidence" value="ECO:0007669"/>
    <property type="project" value="UniProtKB-ARBA"/>
</dbReference>
<dbReference type="Proteomes" id="UP000264146">
    <property type="component" value="Chromosome"/>
</dbReference>
<dbReference type="GO" id="GO:0008270">
    <property type="term" value="F:zinc ion binding"/>
    <property type="evidence" value="ECO:0007669"/>
    <property type="project" value="UniProtKB-UniRule"/>
</dbReference>
<keyword evidence="7 15" id="KW-0378">Hydrolase</keyword>
<evidence type="ECO:0000313" key="18">
    <source>
        <dbReference type="EMBL" id="NHA34433.1"/>
    </source>
</evidence>
<reference evidence="17 20" key="3">
    <citation type="submission" date="2020-11" db="EMBL/GenBank/DDBJ databases">
        <authorList>
            <consortium name="Pathogen Informatics"/>
        </authorList>
    </citation>
    <scope>NUCLEOTIDE SEQUENCE [LARGE SCALE GENOMIC DNA]</scope>
    <source>
        <strain evidence="17 20">NCTC12218</strain>
    </source>
</reference>
<dbReference type="PANTHER" id="PTHR11644">
    <property type="entry name" value="CYTIDINE DEAMINASE"/>
    <property type="match status" value="1"/>
</dbReference>
<proteinExistence type="inferred from homology"/>
<dbReference type="EMBL" id="UHEF01000001">
    <property type="protein sequence ID" value="SUM88713.1"/>
    <property type="molecule type" value="Genomic_DNA"/>
</dbReference>
<dbReference type="Proteomes" id="UP000572988">
    <property type="component" value="Unassembled WGS sequence"/>
</dbReference>
<comment type="catalytic activity">
    <reaction evidence="11 15">
        <text>cytidine + H2O + H(+) = uridine + NH4(+)</text>
        <dbReference type="Rhea" id="RHEA:16069"/>
        <dbReference type="ChEBI" id="CHEBI:15377"/>
        <dbReference type="ChEBI" id="CHEBI:15378"/>
        <dbReference type="ChEBI" id="CHEBI:16704"/>
        <dbReference type="ChEBI" id="CHEBI:17562"/>
        <dbReference type="ChEBI" id="CHEBI:28938"/>
        <dbReference type="EC" id="3.5.4.5"/>
    </reaction>
</comment>